<organism evidence="1 2">
    <name type="scientific">Bacillus cereus</name>
    <dbReference type="NCBI Taxonomy" id="1396"/>
    <lineage>
        <taxon>Bacteria</taxon>
        <taxon>Bacillati</taxon>
        <taxon>Bacillota</taxon>
        <taxon>Bacilli</taxon>
        <taxon>Bacillales</taxon>
        <taxon>Bacillaceae</taxon>
        <taxon>Bacillus</taxon>
        <taxon>Bacillus cereus group</taxon>
    </lineage>
</organism>
<accession>A0A9X8IYY8</accession>
<comment type="caution">
    <text evidence="1">The sequence shown here is derived from an EMBL/GenBank/DDBJ whole genome shotgun (WGS) entry which is preliminary data.</text>
</comment>
<dbReference type="EMBL" id="QNGD03000008">
    <property type="protein sequence ID" value="RWQ72980.1"/>
    <property type="molecule type" value="Genomic_DNA"/>
</dbReference>
<reference evidence="1 2" key="1">
    <citation type="submission" date="2019-01" db="EMBL/GenBank/DDBJ databases">
        <title>Draft genome sequence of heavy metal resistant Bacillus cereus NWUAB01.</title>
        <authorList>
            <person name="Babalola O."/>
            <person name="Aremu B.R."/>
            <person name="Ayangbenro A.S."/>
        </authorList>
    </citation>
    <scope>NUCLEOTIDE SEQUENCE [LARGE SCALE GENOMIC DNA]</scope>
    <source>
        <strain evidence="1 2">NWUAB01</strain>
    </source>
</reference>
<dbReference type="RefSeq" id="WP_113302936.1">
    <property type="nucleotide sequence ID" value="NZ_QNGD03000008.1"/>
</dbReference>
<name>A0A9X8IYY8_BACCE</name>
<protein>
    <submittedName>
        <fullName evidence="1">Uncharacterized protein</fullName>
    </submittedName>
</protein>
<gene>
    <name evidence="1" type="ORF">DR116_0016765</name>
</gene>
<dbReference type="AlphaFoldDB" id="A0A9X8IYY8"/>
<evidence type="ECO:0000313" key="1">
    <source>
        <dbReference type="EMBL" id="RWQ72980.1"/>
    </source>
</evidence>
<proteinExistence type="predicted"/>
<evidence type="ECO:0000313" key="2">
    <source>
        <dbReference type="Proteomes" id="UP000253597"/>
    </source>
</evidence>
<sequence length="216" mass="24867">MKYSLKDSKIIEFSTDVVKITGSIHTALVFAAIQKLVGDKGELTAEEIANELNLHPRNVASVRNKFDVLDFHGFVSYTKGNRFHRPHFEILRRFKADTDIDLKWRYRSSLSYAKTWVLTSLENQGQPVKVKELYEIHLETLPSLEISRIMTELKRDGLVDHARWVCPRDGRAGTWCLTKEYSTEEILNDVPRCKLCGCENYEPECLCTLGQTEEAK</sequence>
<dbReference type="Proteomes" id="UP000253597">
    <property type="component" value="Unassembled WGS sequence"/>
</dbReference>